<organism evidence="2 3">
    <name type="scientific">Polynucleobacter asymbioticus</name>
    <dbReference type="NCBI Taxonomy" id="576611"/>
    <lineage>
        <taxon>Bacteria</taxon>
        <taxon>Pseudomonadati</taxon>
        <taxon>Pseudomonadota</taxon>
        <taxon>Betaproteobacteria</taxon>
        <taxon>Burkholderiales</taxon>
        <taxon>Burkholderiaceae</taxon>
        <taxon>Polynucleobacter</taxon>
    </lineage>
</organism>
<dbReference type="Pfam" id="PF18796">
    <property type="entry name" value="LPD1"/>
    <property type="match status" value="1"/>
</dbReference>
<sequence length="71" mass="8130">MVIDKYRAKDYWSTNEELGARAFEAYIKAKAEAKGESNDYLANIIGEEGHAAFNSMQKDLGGDEKPYPYWY</sequence>
<evidence type="ECO:0000313" key="3">
    <source>
        <dbReference type="Proteomes" id="UP000182060"/>
    </source>
</evidence>
<evidence type="ECO:0000259" key="1">
    <source>
        <dbReference type="Pfam" id="PF18796"/>
    </source>
</evidence>
<proteinExistence type="predicted"/>
<protein>
    <recommendedName>
        <fullName evidence="1">Large polyvalent protein-associated domain-containing protein</fullName>
    </recommendedName>
</protein>
<reference evidence="2" key="1">
    <citation type="journal article" date="2017" name="Appl. Environ. Microbiol.">
        <title>Microdiversification of a pelagic Polynucleobacter species is mainly driven by acquisition of genomic islands from a partially interspecific gene pool.</title>
        <authorList>
            <person name="Hoetzinger M."/>
            <person name="Hahn M.W."/>
            <person name="Jezberova J."/>
            <person name="Schmidt J."/>
            <person name="Koll U."/>
        </authorList>
    </citation>
    <scope>NUCLEOTIDE SEQUENCE</scope>
    <source>
        <strain evidence="2">MWH-RechtKol4</strain>
    </source>
</reference>
<dbReference type="EMBL" id="CP015017">
    <property type="protein sequence ID" value="APC00782.1"/>
    <property type="molecule type" value="Genomic_DNA"/>
</dbReference>
<evidence type="ECO:0000313" key="2">
    <source>
        <dbReference type="EMBL" id="APC00782.1"/>
    </source>
</evidence>
<dbReference type="RefSeq" id="WP_071538945.1">
    <property type="nucleotide sequence ID" value="NZ_CP015016.1"/>
</dbReference>
<accession>A0AAC9IXJ3</accession>
<name>A0AAC9IXJ3_9BURK</name>
<dbReference type="Proteomes" id="UP000182060">
    <property type="component" value="Chromosome"/>
</dbReference>
<feature type="domain" description="Large polyvalent protein-associated" evidence="1">
    <location>
        <begin position="4"/>
        <end position="46"/>
    </location>
</feature>
<dbReference type="AlphaFoldDB" id="A0AAC9IXJ3"/>
<dbReference type="InterPro" id="IPR041047">
    <property type="entry name" value="LPD1"/>
</dbReference>
<gene>
    <name evidence="2" type="ORF">AOC25_03625</name>
</gene>